<evidence type="ECO:0000313" key="2">
    <source>
        <dbReference type="EMBL" id="PBK85274.1"/>
    </source>
</evidence>
<feature type="compositionally biased region" description="Polar residues" evidence="1">
    <location>
        <begin position="23"/>
        <end position="33"/>
    </location>
</feature>
<dbReference type="STRING" id="47427.A0A2H3CUZ9"/>
<keyword evidence="3" id="KW-1185">Reference proteome</keyword>
<organism evidence="2 3">
    <name type="scientific">Armillaria gallica</name>
    <name type="common">Bulbous honey fungus</name>
    <name type="synonym">Armillaria bulbosa</name>
    <dbReference type="NCBI Taxonomy" id="47427"/>
    <lineage>
        <taxon>Eukaryota</taxon>
        <taxon>Fungi</taxon>
        <taxon>Dikarya</taxon>
        <taxon>Basidiomycota</taxon>
        <taxon>Agaricomycotina</taxon>
        <taxon>Agaricomycetes</taxon>
        <taxon>Agaricomycetidae</taxon>
        <taxon>Agaricales</taxon>
        <taxon>Marasmiineae</taxon>
        <taxon>Physalacriaceae</taxon>
        <taxon>Armillaria</taxon>
    </lineage>
</organism>
<dbReference type="InParanoid" id="A0A2H3CUZ9"/>
<evidence type="ECO:0000313" key="3">
    <source>
        <dbReference type="Proteomes" id="UP000217790"/>
    </source>
</evidence>
<proteinExistence type="predicted"/>
<dbReference type="OrthoDB" id="2799352at2759"/>
<feature type="region of interest" description="Disordered" evidence="1">
    <location>
        <begin position="17"/>
        <end position="73"/>
    </location>
</feature>
<evidence type="ECO:0000256" key="1">
    <source>
        <dbReference type="SAM" id="MobiDB-lite"/>
    </source>
</evidence>
<dbReference type="EMBL" id="KZ293692">
    <property type="protein sequence ID" value="PBK85274.1"/>
    <property type="molecule type" value="Genomic_DNA"/>
</dbReference>
<dbReference type="Proteomes" id="UP000217790">
    <property type="component" value="Unassembled WGS sequence"/>
</dbReference>
<gene>
    <name evidence="2" type="ORF">ARMGADRAFT_1087720</name>
</gene>
<accession>A0A2H3CUZ9</accession>
<dbReference type="AlphaFoldDB" id="A0A2H3CUZ9"/>
<sequence length="406" mass="45555">MTSPPQMRASSLLFSDIEEPSDDTSPCGPSSLGTHHHDNAMFNNSSSELTMDGNMVMLPPLGPSSLDQEADNPYPQDNTTLNNPFLEESGSDCIHSMPTLARYNLFLHSYYWMIHCHNKIGSEECGTVQLPYAVPGHLQSQHQFIFNTAKEKKDLEAYILMLNPVTDAQAFINPKPGLVPVKGLKMEKEGKLVIYLQQSIVEPSSAKHSNSGEEDPFMIFLKTVASAIEKESTQVLPEVIRPWKVPPLVKMKGWHLHLADYITDHQKVKNLHTLVKPPPKRVNGTIPDLIHQVVFGYLDAIGVLHGRLSMTGKKLLFNPEDPSQLFTMHDEPAMQQVYGYLLFIFVYAILTSRTSSIMGYKFPLTTSDDKNTKHLMKAIRNKTLELETSEHLHSFLVPLFSPHPSA</sequence>
<name>A0A2H3CUZ9_ARMGA</name>
<protein>
    <submittedName>
        <fullName evidence="2">Uncharacterized protein</fullName>
    </submittedName>
</protein>
<reference evidence="3" key="1">
    <citation type="journal article" date="2017" name="Nat. Ecol. Evol.">
        <title>Genome expansion and lineage-specific genetic innovations in the forest pathogenic fungi Armillaria.</title>
        <authorList>
            <person name="Sipos G."/>
            <person name="Prasanna A.N."/>
            <person name="Walter M.C."/>
            <person name="O'Connor E."/>
            <person name="Balint B."/>
            <person name="Krizsan K."/>
            <person name="Kiss B."/>
            <person name="Hess J."/>
            <person name="Varga T."/>
            <person name="Slot J."/>
            <person name="Riley R."/>
            <person name="Boka B."/>
            <person name="Rigling D."/>
            <person name="Barry K."/>
            <person name="Lee J."/>
            <person name="Mihaltcheva S."/>
            <person name="LaButti K."/>
            <person name="Lipzen A."/>
            <person name="Waldron R."/>
            <person name="Moloney N.M."/>
            <person name="Sperisen C."/>
            <person name="Kredics L."/>
            <person name="Vagvoelgyi C."/>
            <person name="Patrignani A."/>
            <person name="Fitzpatrick D."/>
            <person name="Nagy I."/>
            <person name="Doyle S."/>
            <person name="Anderson J.B."/>
            <person name="Grigoriev I.V."/>
            <person name="Gueldener U."/>
            <person name="Muensterkoetter M."/>
            <person name="Nagy L.G."/>
        </authorList>
    </citation>
    <scope>NUCLEOTIDE SEQUENCE [LARGE SCALE GENOMIC DNA]</scope>
    <source>
        <strain evidence="3">Ar21-2</strain>
    </source>
</reference>